<dbReference type="InterPro" id="IPR002781">
    <property type="entry name" value="TM_pro_TauE-like"/>
</dbReference>
<keyword evidence="6 8" id="KW-1133">Transmembrane helix</keyword>
<feature type="transmembrane region" description="Helical" evidence="8">
    <location>
        <begin position="124"/>
        <end position="148"/>
    </location>
</feature>
<evidence type="ECO:0000256" key="5">
    <source>
        <dbReference type="ARBA" id="ARBA00022692"/>
    </source>
</evidence>
<evidence type="ECO:0000256" key="4">
    <source>
        <dbReference type="ARBA" id="ARBA00022475"/>
    </source>
</evidence>
<feature type="transmembrane region" description="Helical" evidence="8">
    <location>
        <begin position="97"/>
        <end position="118"/>
    </location>
</feature>
<keyword evidence="4 8" id="KW-1003">Cell membrane</keyword>
<name>A0A094LUU7_9GAMM</name>
<evidence type="ECO:0000256" key="1">
    <source>
        <dbReference type="ARBA" id="ARBA00004651"/>
    </source>
</evidence>
<comment type="subcellular location">
    <subcellularLocation>
        <location evidence="1 8">Cell membrane</location>
        <topology evidence="1 8">Multi-pass membrane protein</topology>
    </subcellularLocation>
</comment>
<dbReference type="GO" id="GO:0005886">
    <property type="term" value="C:plasma membrane"/>
    <property type="evidence" value="ECO:0007669"/>
    <property type="project" value="UniProtKB-SubCell"/>
</dbReference>
<evidence type="ECO:0000256" key="6">
    <source>
        <dbReference type="ARBA" id="ARBA00022989"/>
    </source>
</evidence>
<evidence type="ECO:0000256" key="2">
    <source>
        <dbReference type="ARBA" id="ARBA00009142"/>
    </source>
</evidence>
<dbReference type="EMBL" id="JPEO01000001">
    <property type="protein sequence ID" value="KFZ39003.1"/>
    <property type="molecule type" value="Genomic_DNA"/>
</dbReference>
<feature type="transmembrane region" description="Helical" evidence="8">
    <location>
        <begin position="6"/>
        <end position="28"/>
    </location>
</feature>
<dbReference type="InterPro" id="IPR052017">
    <property type="entry name" value="TSUP"/>
</dbReference>
<dbReference type="PANTHER" id="PTHR30269:SF37">
    <property type="entry name" value="MEMBRANE TRANSPORTER PROTEIN"/>
    <property type="match status" value="1"/>
</dbReference>
<feature type="transmembrane region" description="Helical" evidence="8">
    <location>
        <begin position="70"/>
        <end position="90"/>
    </location>
</feature>
<keyword evidence="3" id="KW-0813">Transport</keyword>
<dbReference type="STRING" id="1515746.HR45_00975"/>
<dbReference type="OrthoDB" id="5472127at2"/>
<gene>
    <name evidence="9" type="ORF">HR45_00975</name>
</gene>
<keyword evidence="7 8" id="KW-0472">Membrane</keyword>
<feature type="transmembrane region" description="Helical" evidence="8">
    <location>
        <begin position="160"/>
        <end position="177"/>
    </location>
</feature>
<keyword evidence="5 8" id="KW-0812">Transmembrane</keyword>
<keyword evidence="10" id="KW-1185">Reference proteome</keyword>
<reference evidence="9 10" key="1">
    <citation type="submission" date="2014-06" db="EMBL/GenBank/DDBJ databases">
        <title>Shewanella sp. YQH10.</title>
        <authorList>
            <person name="Liu Y."/>
            <person name="Zeng R."/>
        </authorList>
    </citation>
    <scope>NUCLEOTIDE SEQUENCE [LARGE SCALE GENOMIC DNA]</scope>
    <source>
        <strain evidence="9 10">YQH10</strain>
    </source>
</reference>
<evidence type="ECO:0000256" key="3">
    <source>
        <dbReference type="ARBA" id="ARBA00022448"/>
    </source>
</evidence>
<protein>
    <recommendedName>
        <fullName evidence="8">Probable membrane transporter protein</fullName>
    </recommendedName>
</protein>
<dbReference type="PANTHER" id="PTHR30269">
    <property type="entry name" value="TRANSMEMBRANE PROTEIN YFCA"/>
    <property type="match status" value="1"/>
</dbReference>
<dbReference type="Proteomes" id="UP000029264">
    <property type="component" value="Unassembled WGS sequence"/>
</dbReference>
<feature type="transmembrane region" description="Helical" evidence="8">
    <location>
        <begin position="183"/>
        <end position="202"/>
    </location>
</feature>
<sequence>MTDMVWVYLVLMVGACLQSVIGFGLGLLCAPVLFLIYPQLVPAPMILNALFLTLLLSVRNIRAIDVKQTSVSVLGGTLGVGIAGIVMLYIEPHHYKFLLGTSIILGVIASFIGHKPVINVFTNILASTLSGFMGTTTSAGGAPMGLLYQSAEHNKIKANLSIFFLYINIFGLIVLWYAGSAGYSDVVLFIQCIPAILLGWLMSEFMQGYINNDIVRKLTLLASLLSGIASFFS</sequence>
<dbReference type="Pfam" id="PF01925">
    <property type="entry name" value="TauE"/>
    <property type="match status" value="1"/>
</dbReference>
<dbReference type="AlphaFoldDB" id="A0A094LUU7"/>
<organism evidence="9 10">
    <name type="scientific">Shewanella mangrovi</name>
    <dbReference type="NCBI Taxonomy" id="1515746"/>
    <lineage>
        <taxon>Bacteria</taxon>
        <taxon>Pseudomonadati</taxon>
        <taxon>Pseudomonadota</taxon>
        <taxon>Gammaproteobacteria</taxon>
        <taxon>Alteromonadales</taxon>
        <taxon>Shewanellaceae</taxon>
        <taxon>Shewanella</taxon>
    </lineage>
</organism>
<evidence type="ECO:0000313" key="9">
    <source>
        <dbReference type="EMBL" id="KFZ39003.1"/>
    </source>
</evidence>
<accession>A0A094LUU7</accession>
<comment type="caution">
    <text evidence="9">The sequence shown here is derived from an EMBL/GenBank/DDBJ whole genome shotgun (WGS) entry which is preliminary data.</text>
</comment>
<evidence type="ECO:0000256" key="7">
    <source>
        <dbReference type="ARBA" id="ARBA00023136"/>
    </source>
</evidence>
<comment type="similarity">
    <text evidence="2 8">Belongs to the 4-toluene sulfonate uptake permease (TSUP) (TC 2.A.102) family.</text>
</comment>
<proteinExistence type="inferred from homology"/>
<feature type="transmembrane region" description="Helical" evidence="8">
    <location>
        <begin position="40"/>
        <end position="58"/>
    </location>
</feature>
<evidence type="ECO:0000256" key="8">
    <source>
        <dbReference type="RuleBase" id="RU363041"/>
    </source>
</evidence>
<evidence type="ECO:0000313" key="10">
    <source>
        <dbReference type="Proteomes" id="UP000029264"/>
    </source>
</evidence>
<dbReference type="eggNOG" id="COG0730">
    <property type="taxonomic scope" value="Bacteria"/>
</dbReference>